<evidence type="ECO:0000313" key="3">
    <source>
        <dbReference type="Proteomes" id="UP000015105"/>
    </source>
</evidence>
<keyword evidence="3" id="KW-1185">Reference proteome</keyword>
<dbReference type="Gramene" id="AET7Gv20613500.5">
    <property type="protein sequence ID" value="AET7Gv20613500.5"/>
    <property type="gene ID" value="AET7Gv20613500"/>
</dbReference>
<protein>
    <submittedName>
        <fullName evidence="2">Uncharacterized protein</fullName>
    </submittedName>
</protein>
<organism evidence="2 3">
    <name type="scientific">Aegilops tauschii subsp. strangulata</name>
    <name type="common">Goatgrass</name>
    <dbReference type="NCBI Taxonomy" id="200361"/>
    <lineage>
        <taxon>Eukaryota</taxon>
        <taxon>Viridiplantae</taxon>
        <taxon>Streptophyta</taxon>
        <taxon>Embryophyta</taxon>
        <taxon>Tracheophyta</taxon>
        <taxon>Spermatophyta</taxon>
        <taxon>Magnoliopsida</taxon>
        <taxon>Liliopsida</taxon>
        <taxon>Poales</taxon>
        <taxon>Poaceae</taxon>
        <taxon>BOP clade</taxon>
        <taxon>Pooideae</taxon>
        <taxon>Triticodae</taxon>
        <taxon>Triticeae</taxon>
        <taxon>Triticinae</taxon>
        <taxon>Aegilops</taxon>
    </lineage>
</organism>
<dbReference type="Proteomes" id="UP000015105">
    <property type="component" value="Chromosome 7D"/>
</dbReference>
<name>A0A453RKI0_AEGTS</name>
<accession>A0A453RKI0</accession>
<proteinExistence type="predicted"/>
<reference evidence="2" key="3">
    <citation type="journal article" date="2017" name="Nature">
        <title>Genome sequence of the progenitor of the wheat D genome Aegilops tauschii.</title>
        <authorList>
            <person name="Luo M.C."/>
            <person name="Gu Y.Q."/>
            <person name="Puiu D."/>
            <person name="Wang H."/>
            <person name="Twardziok S.O."/>
            <person name="Deal K.R."/>
            <person name="Huo N."/>
            <person name="Zhu T."/>
            <person name="Wang L."/>
            <person name="Wang Y."/>
            <person name="McGuire P.E."/>
            <person name="Liu S."/>
            <person name="Long H."/>
            <person name="Ramasamy R.K."/>
            <person name="Rodriguez J.C."/>
            <person name="Van S.L."/>
            <person name="Yuan L."/>
            <person name="Wang Z."/>
            <person name="Xia Z."/>
            <person name="Xiao L."/>
            <person name="Anderson O.D."/>
            <person name="Ouyang S."/>
            <person name="Liang Y."/>
            <person name="Zimin A.V."/>
            <person name="Pertea G."/>
            <person name="Qi P."/>
            <person name="Bennetzen J.L."/>
            <person name="Dai X."/>
            <person name="Dawson M.W."/>
            <person name="Muller H.G."/>
            <person name="Kugler K."/>
            <person name="Rivarola-Duarte L."/>
            <person name="Spannagl M."/>
            <person name="Mayer K.F.X."/>
            <person name="Lu F.H."/>
            <person name="Bevan M.W."/>
            <person name="Leroy P."/>
            <person name="Li P."/>
            <person name="You F.M."/>
            <person name="Sun Q."/>
            <person name="Liu Z."/>
            <person name="Lyons E."/>
            <person name="Wicker T."/>
            <person name="Salzberg S.L."/>
            <person name="Devos K.M."/>
            <person name="Dvorak J."/>
        </authorList>
    </citation>
    <scope>NUCLEOTIDE SEQUENCE [LARGE SCALE GENOMIC DNA]</scope>
    <source>
        <strain evidence="2">cv. AL8/78</strain>
    </source>
</reference>
<reference evidence="2" key="4">
    <citation type="submission" date="2019-03" db="UniProtKB">
        <authorList>
            <consortium name="EnsemblPlants"/>
        </authorList>
    </citation>
    <scope>IDENTIFICATION</scope>
</reference>
<dbReference type="EnsemblPlants" id="AET7Gv20613500.5">
    <property type="protein sequence ID" value="AET7Gv20613500.5"/>
    <property type="gene ID" value="AET7Gv20613500"/>
</dbReference>
<evidence type="ECO:0000313" key="2">
    <source>
        <dbReference type="EnsemblPlants" id="AET7Gv20613500.5"/>
    </source>
</evidence>
<dbReference type="AlphaFoldDB" id="A0A453RKI0"/>
<reference evidence="3" key="2">
    <citation type="journal article" date="2017" name="Nat. Plants">
        <title>The Aegilops tauschii genome reveals multiple impacts of transposons.</title>
        <authorList>
            <person name="Zhao G."/>
            <person name="Zou C."/>
            <person name="Li K."/>
            <person name="Wang K."/>
            <person name="Li T."/>
            <person name="Gao L."/>
            <person name="Zhang X."/>
            <person name="Wang H."/>
            <person name="Yang Z."/>
            <person name="Liu X."/>
            <person name="Jiang W."/>
            <person name="Mao L."/>
            <person name="Kong X."/>
            <person name="Jiao Y."/>
            <person name="Jia J."/>
        </authorList>
    </citation>
    <scope>NUCLEOTIDE SEQUENCE [LARGE SCALE GENOMIC DNA]</scope>
    <source>
        <strain evidence="3">cv. AL8/78</strain>
    </source>
</reference>
<evidence type="ECO:0000256" key="1">
    <source>
        <dbReference type="SAM" id="MobiDB-lite"/>
    </source>
</evidence>
<feature type="region of interest" description="Disordered" evidence="1">
    <location>
        <begin position="110"/>
        <end position="129"/>
    </location>
</feature>
<sequence length="129" mass="14470">AIFRLLAHSLQSRLRQGFLILSYPPLPRSHFTSPSSSASRLDLDPQEISPAMASVGGDAKKSLTQWLGEKGFDEEAIRRMSKRCRNLPNLDAGEASGVWDYLLNDVKIEHRKLRPSPGRSRRPSSSSRR</sequence>
<reference evidence="2" key="5">
    <citation type="journal article" date="2021" name="G3 (Bethesda)">
        <title>Aegilops tauschii genome assembly Aet v5.0 features greater sequence contiguity and improved annotation.</title>
        <authorList>
            <person name="Wang L."/>
            <person name="Zhu T."/>
            <person name="Rodriguez J.C."/>
            <person name="Deal K.R."/>
            <person name="Dubcovsky J."/>
            <person name="McGuire P.E."/>
            <person name="Lux T."/>
            <person name="Spannagl M."/>
            <person name="Mayer K.F.X."/>
            <person name="Baldrich P."/>
            <person name="Meyers B.C."/>
            <person name="Huo N."/>
            <person name="Gu Y.Q."/>
            <person name="Zhou H."/>
            <person name="Devos K.M."/>
            <person name="Bennetzen J.L."/>
            <person name="Unver T."/>
            <person name="Budak H."/>
            <person name="Gulick P.J."/>
            <person name="Galiba G."/>
            <person name="Kalapos B."/>
            <person name="Nelson D.R."/>
            <person name="Li P."/>
            <person name="You F.M."/>
            <person name="Luo M.C."/>
            <person name="Dvorak J."/>
        </authorList>
    </citation>
    <scope>NUCLEOTIDE SEQUENCE [LARGE SCALE GENOMIC DNA]</scope>
    <source>
        <strain evidence="2">cv. AL8/78</strain>
    </source>
</reference>
<reference evidence="3" key="1">
    <citation type="journal article" date="2014" name="Science">
        <title>Ancient hybridizations among the ancestral genomes of bread wheat.</title>
        <authorList>
            <consortium name="International Wheat Genome Sequencing Consortium,"/>
            <person name="Marcussen T."/>
            <person name="Sandve S.R."/>
            <person name="Heier L."/>
            <person name="Spannagl M."/>
            <person name="Pfeifer M."/>
            <person name="Jakobsen K.S."/>
            <person name="Wulff B.B."/>
            <person name="Steuernagel B."/>
            <person name="Mayer K.F."/>
            <person name="Olsen O.A."/>
        </authorList>
    </citation>
    <scope>NUCLEOTIDE SEQUENCE [LARGE SCALE GENOMIC DNA]</scope>
    <source>
        <strain evidence="3">cv. AL8/78</strain>
    </source>
</reference>